<evidence type="ECO:0000313" key="3">
    <source>
        <dbReference type="Proteomes" id="UP000004995"/>
    </source>
</evidence>
<organism evidence="2 3">
    <name type="scientific">Setaria italica</name>
    <name type="common">Foxtail millet</name>
    <name type="synonym">Panicum italicum</name>
    <dbReference type="NCBI Taxonomy" id="4555"/>
    <lineage>
        <taxon>Eukaryota</taxon>
        <taxon>Viridiplantae</taxon>
        <taxon>Streptophyta</taxon>
        <taxon>Embryophyta</taxon>
        <taxon>Tracheophyta</taxon>
        <taxon>Spermatophyta</taxon>
        <taxon>Magnoliopsida</taxon>
        <taxon>Liliopsida</taxon>
        <taxon>Poales</taxon>
        <taxon>Poaceae</taxon>
        <taxon>PACMAD clade</taxon>
        <taxon>Panicoideae</taxon>
        <taxon>Panicodae</taxon>
        <taxon>Paniceae</taxon>
        <taxon>Cenchrinae</taxon>
        <taxon>Setaria</taxon>
    </lineage>
</organism>
<dbReference type="Proteomes" id="UP000004995">
    <property type="component" value="Unassembled WGS sequence"/>
</dbReference>
<accession>K3YNJ2</accession>
<dbReference type="HOGENOM" id="CLU_3176356_0_0_1"/>
<evidence type="ECO:0000256" key="1">
    <source>
        <dbReference type="SAM" id="MobiDB-lite"/>
    </source>
</evidence>
<proteinExistence type="predicted"/>
<dbReference type="EMBL" id="AGNK02003919">
    <property type="status" value="NOT_ANNOTATED_CDS"/>
    <property type="molecule type" value="Genomic_DNA"/>
</dbReference>
<dbReference type="InParanoid" id="K3YNJ2"/>
<dbReference type="AlphaFoldDB" id="K3YNJ2"/>
<evidence type="ECO:0000313" key="2">
    <source>
        <dbReference type="EnsemblPlants" id="KQL02125"/>
    </source>
</evidence>
<reference evidence="3" key="1">
    <citation type="journal article" date="2012" name="Nat. Biotechnol.">
        <title>Reference genome sequence of the model plant Setaria.</title>
        <authorList>
            <person name="Bennetzen J.L."/>
            <person name="Schmutz J."/>
            <person name="Wang H."/>
            <person name="Percifield R."/>
            <person name="Hawkins J."/>
            <person name="Pontaroli A.C."/>
            <person name="Estep M."/>
            <person name="Feng L."/>
            <person name="Vaughn J.N."/>
            <person name="Grimwood J."/>
            <person name="Jenkins J."/>
            <person name="Barry K."/>
            <person name="Lindquist E."/>
            <person name="Hellsten U."/>
            <person name="Deshpande S."/>
            <person name="Wang X."/>
            <person name="Wu X."/>
            <person name="Mitros T."/>
            <person name="Triplett J."/>
            <person name="Yang X."/>
            <person name="Ye C.Y."/>
            <person name="Mauro-Herrera M."/>
            <person name="Wang L."/>
            <person name="Li P."/>
            <person name="Sharma M."/>
            <person name="Sharma R."/>
            <person name="Ronald P.C."/>
            <person name="Panaud O."/>
            <person name="Kellogg E.A."/>
            <person name="Brutnell T.P."/>
            <person name="Doust A.N."/>
            <person name="Tuskan G.A."/>
            <person name="Rokhsar D."/>
            <person name="Devos K.M."/>
        </authorList>
    </citation>
    <scope>NUCLEOTIDE SEQUENCE [LARGE SCALE GENOMIC DNA]</scope>
    <source>
        <strain evidence="3">cv. Yugu1</strain>
    </source>
</reference>
<protein>
    <submittedName>
        <fullName evidence="2">Uncharacterized protein</fullName>
    </submittedName>
</protein>
<dbReference type="Gramene" id="KQL02125">
    <property type="protein sequence ID" value="KQL02125"/>
    <property type="gene ID" value="SETIT_015834mg"/>
</dbReference>
<keyword evidence="3" id="KW-1185">Reference proteome</keyword>
<name>K3YNJ2_SETIT</name>
<reference evidence="2" key="2">
    <citation type="submission" date="2018-08" db="UniProtKB">
        <authorList>
            <consortium name="EnsemblPlants"/>
        </authorList>
    </citation>
    <scope>IDENTIFICATION</scope>
    <source>
        <strain evidence="2">Yugu1</strain>
    </source>
</reference>
<dbReference type="EnsemblPlants" id="KQL02125">
    <property type="protein sequence ID" value="KQL02125"/>
    <property type="gene ID" value="SETIT_015834mg"/>
</dbReference>
<feature type="region of interest" description="Disordered" evidence="1">
    <location>
        <begin position="1"/>
        <end position="47"/>
    </location>
</feature>
<feature type="compositionally biased region" description="Polar residues" evidence="1">
    <location>
        <begin position="28"/>
        <end position="39"/>
    </location>
</feature>
<sequence length="47" mass="5186">MKRSSTMPEGVQEPPMDARLTAKGPRSWQKSKAWQNANLSKGPGEES</sequence>